<dbReference type="InterPro" id="IPR033132">
    <property type="entry name" value="GH_1_N_CS"/>
</dbReference>
<dbReference type="PROSITE" id="PS00653">
    <property type="entry name" value="GLYCOSYL_HYDROL_F1_2"/>
    <property type="match status" value="1"/>
</dbReference>
<dbReference type="GO" id="GO:0008422">
    <property type="term" value="F:beta-glucosidase activity"/>
    <property type="evidence" value="ECO:0007669"/>
    <property type="project" value="TreeGrafter"/>
</dbReference>
<dbReference type="SUPFAM" id="SSF51445">
    <property type="entry name" value="(Trans)glycosidases"/>
    <property type="match status" value="1"/>
</dbReference>
<dbReference type="FunFam" id="3.20.20.80:FF:000004">
    <property type="entry name" value="Beta-glucosidase 6-phospho-beta-glucosidase"/>
    <property type="match status" value="1"/>
</dbReference>
<gene>
    <name evidence="5" type="ORF">DS831_03510</name>
</gene>
<dbReference type="PANTHER" id="PTHR10353:SF122">
    <property type="entry name" value="6-PHOSPHO-BETA-GLUCOSIDASE ASCB-RELATED"/>
    <property type="match status" value="1"/>
</dbReference>
<dbReference type="GO" id="GO:0016052">
    <property type="term" value="P:carbohydrate catabolic process"/>
    <property type="evidence" value="ECO:0007669"/>
    <property type="project" value="TreeGrafter"/>
</dbReference>
<organism evidence="5 6">
    <name type="scientific">Bombilactobacillus bombi</name>
    <dbReference type="NCBI Taxonomy" id="1303590"/>
    <lineage>
        <taxon>Bacteria</taxon>
        <taxon>Bacillati</taxon>
        <taxon>Bacillota</taxon>
        <taxon>Bacilli</taxon>
        <taxon>Lactobacillales</taxon>
        <taxon>Lactobacillaceae</taxon>
        <taxon>Bombilactobacillus</taxon>
    </lineage>
</organism>
<dbReference type="PANTHER" id="PTHR10353">
    <property type="entry name" value="GLYCOSYL HYDROLASE"/>
    <property type="match status" value="1"/>
</dbReference>
<comment type="similarity">
    <text evidence="1 4">Belongs to the glycosyl hydrolase 1 family.</text>
</comment>
<dbReference type="AlphaFoldDB" id="A0A3R6YSZ3"/>
<name>A0A3R6YSZ3_9LACO</name>
<evidence type="ECO:0000313" key="6">
    <source>
        <dbReference type="Proteomes" id="UP000284109"/>
    </source>
</evidence>
<dbReference type="OrthoDB" id="1637462at2"/>
<dbReference type="InterPro" id="IPR001360">
    <property type="entry name" value="Glyco_hydro_1"/>
</dbReference>
<dbReference type="GO" id="GO:0005829">
    <property type="term" value="C:cytosol"/>
    <property type="evidence" value="ECO:0007669"/>
    <property type="project" value="TreeGrafter"/>
</dbReference>
<evidence type="ECO:0000313" key="5">
    <source>
        <dbReference type="EMBL" id="RHW51104.1"/>
    </source>
</evidence>
<keyword evidence="3" id="KW-0326">Glycosidase</keyword>
<dbReference type="EMBL" id="QOCR01000002">
    <property type="protein sequence ID" value="RHW51104.1"/>
    <property type="molecule type" value="Genomic_DNA"/>
</dbReference>
<dbReference type="RefSeq" id="WP_118900473.1">
    <property type="nucleotide sequence ID" value="NZ_QOCR01000002.1"/>
</dbReference>
<keyword evidence="2" id="KW-0378">Hydrolase</keyword>
<proteinExistence type="inferred from homology"/>
<accession>A0A3R6YSZ3</accession>
<dbReference type="PRINTS" id="PR00131">
    <property type="entry name" value="GLHYDRLASE1"/>
</dbReference>
<sequence>MENYFPENFMWGGSISANQAEGAWNEDGKGISVADLAKFQPNETDYHKQWLVTRADIKSGVQTHDTTFYPKRHGNDFYHHYEEDIEKFAEMGFKTLRLSIAWSRIFPKGDEEKPNKSGIAFYNNVFKTLKKYNIEPLVTLSHYEMPLNLVLKYGGWYNRKLIKFFLNYSKTVFTEYKQYVKYWITFNEIDSIFRHPFTTAGIIEEDYPPQKLEEVIYQALHHQFIASALSTKMLKEIIPNGQMGCMITRSLDYPETCNPDDVLLAQKLNRNNYLYSDVQARGKYPSYIFNEWQKKNINVDMEKDDLDILQNNTVDFISFSYYMSLVSSINDNNKEKVGGNFITGIKNKYLKTSDWGWQIDPKGFRIALIGLYDRYQMPLWCVENGLGAKDTVNEDGSINDEYRINYLKKHIEQMNLAIRDGVKLIGYTPWGCIDLVSADTSQMSKRYGFIYVDLDDYGNGTYSRKNKKSFYWYKNVISSNGEQL</sequence>
<dbReference type="InterPro" id="IPR017853">
    <property type="entry name" value="GH"/>
</dbReference>
<evidence type="ECO:0000256" key="3">
    <source>
        <dbReference type="ARBA" id="ARBA00023295"/>
    </source>
</evidence>
<dbReference type="Gene3D" id="3.20.20.80">
    <property type="entry name" value="Glycosidases"/>
    <property type="match status" value="1"/>
</dbReference>
<reference evidence="5 6" key="1">
    <citation type="submission" date="2018-07" db="EMBL/GenBank/DDBJ databases">
        <title>Genome sequences of six Lactobacillus spp. isolated from bumble bee guts.</title>
        <authorList>
            <person name="Motta E.V.S."/>
            <person name="Moran N.A."/>
        </authorList>
    </citation>
    <scope>NUCLEOTIDE SEQUENCE [LARGE SCALE GENOMIC DNA]</scope>
    <source>
        <strain evidence="5 6">BI-1.1</strain>
    </source>
</reference>
<dbReference type="Pfam" id="PF00232">
    <property type="entry name" value="Glyco_hydro_1"/>
    <property type="match status" value="1"/>
</dbReference>
<evidence type="ECO:0000256" key="4">
    <source>
        <dbReference type="RuleBase" id="RU003690"/>
    </source>
</evidence>
<keyword evidence="6" id="KW-1185">Reference proteome</keyword>
<evidence type="ECO:0000256" key="1">
    <source>
        <dbReference type="ARBA" id="ARBA00010838"/>
    </source>
</evidence>
<protein>
    <submittedName>
        <fullName evidence="5">Beta-glucosidase</fullName>
    </submittedName>
</protein>
<comment type="caution">
    <text evidence="5">The sequence shown here is derived from an EMBL/GenBank/DDBJ whole genome shotgun (WGS) entry which is preliminary data.</text>
</comment>
<evidence type="ECO:0000256" key="2">
    <source>
        <dbReference type="ARBA" id="ARBA00022801"/>
    </source>
</evidence>
<dbReference type="Proteomes" id="UP000284109">
    <property type="component" value="Unassembled WGS sequence"/>
</dbReference>